<name>A0ABS6VYU2_9FLAO</name>
<keyword evidence="1" id="KW-1133">Transmembrane helix</keyword>
<sequence>MKFFKYFEYAYLVFALLFFFESYRIWGESESRGYLCIFLGFVAAFMYFFKRRFRKKLEERTKR</sequence>
<keyword evidence="1" id="KW-0472">Membrane</keyword>
<keyword evidence="1" id="KW-0812">Transmembrane</keyword>
<dbReference type="EMBL" id="JAHWDF010000001">
    <property type="protein sequence ID" value="MBW2960431.1"/>
    <property type="molecule type" value="Genomic_DNA"/>
</dbReference>
<reference evidence="2 3" key="1">
    <citation type="submission" date="2021-07" db="EMBL/GenBank/DDBJ databases">
        <title>Mesonia aestuariivivens sp. nov., isolated from a tidal flat.</title>
        <authorList>
            <person name="Kim Y.-O."/>
            <person name="Yoon J.-H."/>
        </authorList>
    </citation>
    <scope>NUCLEOTIDE SEQUENCE [LARGE SCALE GENOMIC DNA]</scope>
    <source>
        <strain evidence="2 3">JHPTF-M18</strain>
    </source>
</reference>
<evidence type="ECO:0008006" key="4">
    <source>
        <dbReference type="Google" id="ProtNLM"/>
    </source>
</evidence>
<dbReference type="Proteomes" id="UP000719267">
    <property type="component" value="Unassembled WGS sequence"/>
</dbReference>
<dbReference type="RefSeq" id="WP_219038713.1">
    <property type="nucleotide sequence ID" value="NZ_JAHWDF010000001.1"/>
</dbReference>
<feature type="transmembrane region" description="Helical" evidence="1">
    <location>
        <begin position="32"/>
        <end position="49"/>
    </location>
</feature>
<protein>
    <recommendedName>
        <fullName evidence="4">LPXTG cell wall anchor domain-containing protein</fullName>
    </recommendedName>
</protein>
<keyword evidence="3" id="KW-1185">Reference proteome</keyword>
<accession>A0ABS6VYU2</accession>
<evidence type="ECO:0000256" key="1">
    <source>
        <dbReference type="SAM" id="Phobius"/>
    </source>
</evidence>
<gene>
    <name evidence="2" type="ORF">KW502_01285</name>
</gene>
<feature type="transmembrane region" description="Helical" evidence="1">
    <location>
        <begin position="9"/>
        <end position="26"/>
    </location>
</feature>
<evidence type="ECO:0000313" key="3">
    <source>
        <dbReference type="Proteomes" id="UP000719267"/>
    </source>
</evidence>
<proteinExistence type="predicted"/>
<comment type="caution">
    <text evidence="2">The sequence shown here is derived from an EMBL/GenBank/DDBJ whole genome shotgun (WGS) entry which is preliminary data.</text>
</comment>
<evidence type="ECO:0000313" key="2">
    <source>
        <dbReference type="EMBL" id="MBW2960431.1"/>
    </source>
</evidence>
<organism evidence="2 3">
    <name type="scientific">Mesonia aestuariivivens</name>
    <dbReference type="NCBI Taxonomy" id="2796128"/>
    <lineage>
        <taxon>Bacteria</taxon>
        <taxon>Pseudomonadati</taxon>
        <taxon>Bacteroidota</taxon>
        <taxon>Flavobacteriia</taxon>
        <taxon>Flavobacteriales</taxon>
        <taxon>Flavobacteriaceae</taxon>
        <taxon>Mesonia</taxon>
    </lineage>
</organism>